<dbReference type="AlphaFoldDB" id="A0A2Z5ZFN5"/>
<gene>
    <name evidence="2" type="ORF">AcetOrient_orf01783</name>
</gene>
<evidence type="ECO:0000313" key="2">
    <source>
        <dbReference type="EMBL" id="BBC79542.1"/>
    </source>
</evidence>
<dbReference type="EMBL" id="AP018515">
    <property type="protein sequence ID" value="BBC79542.1"/>
    <property type="molecule type" value="Genomic_DNA"/>
</dbReference>
<accession>A0A2Z5ZFN5</accession>
<dbReference type="Proteomes" id="UP000270034">
    <property type="component" value="Chromosome"/>
</dbReference>
<feature type="region of interest" description="Disordered" evidence="1">
    <location>
        <begin position="1"/>
        <end position="25"/>
    </location>
</feature>
<dbReference type="KEGG" id="aot:AcetOri_orf01783"/>
<reference evidence="2 3" key="1">
    <citation type="submission" date="2018-02" db="EMBL/GenBank/DDBJ databases">
        <title>Acetobacter orientalis genome.</title>
        <authorList>
            <person name="Nakashima N."/>
            <person name="Tamura T."/>
        </authorList>
    </citation>
    <scope>NUCLEOTIDE SEQUENCE [LARGE SCALE GENOMIC DNA]</scope>
    <source>
        <strain evidence="2 3">FAN1</strain>
    </source>
</reference>
<sequence>MATHRRPLRQQRNNTSQKRPPKPGGLFYCLALPQFTLP</sequence>
<protein>
    <submittedName>
        <fullName evidence="2">Coiled-coil domain-containing protein 13-like</fullName>
    </submittedName>
</protein>
<name>A0A2Z5ZFN5_9PROT</name>
<evidence type="ECO:0000313" key="3">
    <source>
        <dbReference type="Proteomes" id="UP000270034"/>
    </source>
</evidence>
<organism evidence="2 3">
    <name type="scientific">Acetobacter orientalis</name>
    <dbReference type="NCBI Taxonomy" id="146474"/>
    <lineage>
        <taxon>Bacteria</taxon>
        <taxon>Pseudomonadati</taxon>
        <taxon>Pseudomonadota</taxon>
        <taxon>Alphaproteobacteria</taxon>
        <taxon>Acetobacterales</taxon>
        <taxon>Acetobacteraceae</taxon>
        <taxon>Acetobacter</taxon>
    </lineage>
</organism>
<proteinExistence type="predicted"/>
<evidence type="ECO:0000256" key="1">
    <source>
        <dbReference type="SAM" id="MobiDB-lite"/>
    </source>
</evidence>